<dbReference type="InterPro" id="IPR029070">
    <property type="entry name" value="Chitinase_insertion_sf"/>
</dbReference>
<evidence type="ECO:0000256" key="2">
    <source>
        <dbReference type="ARBA" id="ARBA00022801"/>
    </source>
</evidence>
<dbReference type="InterPro" id="IPR017853">
    <property type="entry name" value="GH"/>
</dbReference>
<keyword evidence="5 7" id="KW-0326">Glycosidase</keyword>
<dbReference type="GO" id="GO:0005576">
    <property type="term" value="C:extracellular region"/>
    <property type="evidence" value="ECO:0007669"/>
    <property type="project" value="TreeGrafter"/>
</dbReference>
<dbReference type="PANTHER" id="PTHR11177">
    <property type="entry name" value="CHITINASE"/>
    <property type="match status" value="1"/>
</dbReference>
<dbReference type="SMART" id="SM00636">
    <property type="entry name" value="Glyco_18"/>
    <property type="match status" value="1"/>
</dbReference>
<dbReference type="GO" id="GO:0008843">
    <property type="term" value="F:endochitinase activity"/>
    <property type="evidence" value="ECO:0007669"/>
    <property type="project" value="UniProtKB-EC"/>
</dbReference>
<keyword evidence="3" id="KW-0146">Chitin degradation</keyword>
<organism evidence="10 11">
    <name type="scientific">Piptocephalis cylindrospora</name>
    <dbReference type="NCBI Taxonomy" id="1907219"/>
    <lineage>
        <taxon>Eukaryota</taxon>
        <taxon>Fungi</taxon>
        <taxon>Fungi incertae sedis</taxon>
        <taxon>Zoopagomycota</taxon>
        <taxon>Zoopagomycotina</taxon>
        <taxon>Zoopagomycetes</taxon>
        <taxon>Zoopagales</taxon>
        <taxon>Piptocephalidaceae</taxon>
        <taxon>Piptocephalis</taxon>
    </lineage>
</organism>
<dbReference type="InterPro" id="IPR011583">
    <property type="entry name" value="Chitinase_II/V-like_cat"/>
</dbReference>
<evidence type="ECO:0000256" key="3">
    <source>
        <dbReference type="ARBA" id="ARBA00023024"/>
    </source>
</evidence>
<dbReference type="Pfam" id="PF00704">
    <property type="entry name" value="Glyco_hydro_18"/>
    <property type="match status" value="1"/>
</dbReference>
<proteinExistence type="inferred from homology"/>
<evidence type="ECO:0000256" key="8">
    <source>
        <dbReference type="RuleBase" id="RU004453"/>
    </source>
</evidence>
<comment type="catalytic activity">
    <reaction evidence="1">
        <text>Random endo-hydrolysis of N-acetyl-beta-D-glucosaminide (1-&gt;4)-beta-linkages in chitin and chitodextrins.</text>
        <dbReference type="EC" id="3.2.1.14"/>
    </reaction>
</comment>
<keyword evidence="4" id="KW-0119">Carbohydrate metabolism</keyword>
<evidence type="ECO:0000256" key="5">
    <source>
        <dbReference type="ARBA" id="ARBA00023295"/>
    </source>
</evidence>
<dbReference type="Proteomes" id="UP000267251">
    <property type="component" value="Unassembled WGS sequence"/>
</dbReference>
<dbReference type="Gene3D" id="3.20.20.80">
    <property type="entry name" value="Glycosidases"/>
    <property type="match status" value="1"/>
</dbReference>
<gene>
    <name evidence="10" type="ORF">BJ684DRAFT_23084</name>
</gene>
<dbReference type="SUPFAM" id="SSF54556">
    <property type="entry name" value="Chitinase insertion domain"/>
    <property type="match status" value="1"/>
</dbReference>
<evidence type="ECO:0000313" key="11">
    <source>
        <dbReference type="Proteomes" id="UP000267251"/>
    </source>
</evidence>
<evidence type="ECO:0000256" key="1">
    <source>
        <dbReference type="ARBA" id="ARBA00000822"/>
    </source>
</evidence>
<keyword evidence="11" id="KW-1185">Reference proteome</keyword>
<evidence type="ECO:0000313" key="10">
    <source>
        <dbReference type="EMBL" id="RKP12302.1"/>
    </source>
</evidence>
<reference evidence="11" key="1">
    <citation type="journal article" date="2018" name="Nat. Microbiol.">
        <title>Leveraging single-cell genomics to expand the fungal tree of life.</title>
        <authorList>
            <person name="Ahrendt S.R."/>
            <person name="Quandt C.A."/>
            <person name="Ciobanu D."/>
            <person name="Clum A."/>
            <person name="Salamov A."/>
            <person name="Andreopoulos B."/>
            <person name="Cheng J.F."/>
            <person name="Woyke T."/>
            <person name="Pelin A."/>
            <person name="Henrissat B."/>
            <person name="Reynolds N.K."/>
            <person name="Benny G.L."/>
            <person name="Smith M.E."/>
            <person name="James T.Y."/>
            <person name="Grigoriev I.V."/>
        </authorList>
    </citation>
    <scope>NUCLEOTIDE SEQUENCE [LARGE SCALE GENOMIC DNA]</scope>
</reference>
<dbReference type="PANTHER" id="PTHR11177:SF392">
    <property type="entry name" value="HAP41P"/>
    <property type="match status" value="1"/>
</dbReference>
<dbReference type="EMBL" id="KZ988388">
    <property type="protein sequence ID" value="RKP12302.1"/>
    <property type="molecule type" value="Genomic_DNA"/>
</dbReference>
<comment type="similarity">
    <text evidence="8">Belongs to the glycosyl hydrolase 18 family.</text>
</comment>
<protein>
    <submittedName>
        <fullName evidence="10">Glycoside hydrolase</fullName>
    </submittedName>
</protein>
<dbReference type="AlphaFoldDB" id="A0A4P9Y1B2"/>
<keyword evidence="2 7" id="KW-0378">Hydrolase</keyword>
<dbReference type="PROSITE" id="PS51910">
    <property type="entry name" value="GH18_2"/>
    <property type="match status" value="1"/>
</dbReference>
<dbReference type="OrthoDB" id="76388at2759"/>
<evidence type="ECO:0000256" key="6">
    <source>
        <dbReference type="ARBA" id="ARBA00023326"/>
    </source>
</evidence>
<feature type="domain" description="GH18" evidence="9">
    <location>
        <begin position="10"/>
        <end position="379"/>
    </location>
</feature>
<evidence type="ECO:0000259" key="9">
    <source>
        <dbReference type="PROSITE" id="PS51910"/>
    </source>
</evidence>
<dbReference type="GO" id="GO:0008061">
    <property type="term" value="F:chitin binding"/>
    <property type="evidence" value="ECO:0007669"/>
    <property type="project" value="InterPro"/>
</dbReference>
<accession>A0A4P9Y1B2</accession>
<dbReference type="SUPFAM" id="SSF51445">
    <property type="entry name" value="(Trans)glycosidases"/>
    <property type="match status" value="1"/>
</dbReference>
<dbReference type="GO" id="GO:0000272">
    <property type="term" value="P:polysaccharide catabolic process"/>
    <property type="evidence" value="ECO:0007669"/>
    <property type="project" value="UniProtKB-KW"/>
</dbReference>
<dbReference type="Gene3D" id="3.10.50.10">
    <property type="match status" value="1"/>
</dbReference>
<dbReference type="InterPro" id="IPR001579">
    <property type="entry name" value="Glyco_hydro_18_chit_AS"/>
</dbReference>
<sequence length="379" mass="41367">MATTLPTMSTGVVAYFTDWTSGRYGPDAIPYDKVTHINYAFSLFDDQTWAPTITSGPILEQVVSRAHAKGAKVAVSIGGWTGSKYFSPMAASASHRASFISSTKAMVQQYGLDGIDLDWEYPGRTGMVCNVINKEQDALNFLTLLRELRDALGSDKFISLAVRVQPFDGPSGPLDNVRAYAEYLDFINIMAYDINGSWSSKTAPNAPLAASPEGGDPFSVLQSVQAWTSAGFPREKLVMGVPFYGRSLVTSQAPSANSMYTDFVKSVPQGDSDDAPWAEPCPGEVPVLSGQWKWKNLREQGILTSPTQAAGGWERHWDNQTQTPWLYNPSTHQFISYDDPQSLSAKVAAIKEQGLAGAMVWALNQDNGELIDTVARVRE</sequence>
<dbReference type="GO" id="GO:0006032">
    <property type="term" value="P:chitin catabolic process"/>
    <property type="evidence" value="ECO:0007669"/>
    <property type="project" value="UniProtKB-KW"/>
</dbReference>
<evidence type="ECO:0000256" key="4">
    <source>
        <dbReference type="ARBA" id="ARBA00023277"/>
    </source>
</evidence>
<name>A0A4P9Y1B2_9FUNG</name>
<dbReference type="PROSITE" id="PS01095">
    <property type="entry name" value="GH18_1"/>
    <property type="match status" value="1"/>
</dbReference>
<dbReference type="InterPro" id="IPR001223">
    <property type="entry name" value="Glyco_hydro18_cat"/>
</dbReference>
<evidence type="ECO:0000256" key="7">
    <source>
        <dbReference type="RuleBase" id="RU000489"/>
    </source>
</evidence>
<dbReference type="InterPro" id="IPR050314">
    <property type="entry name" value="Glycosyl_Hydrlase_18"/>
</dbReference>
<keyword evidence="6" id="KW-0624">Polysaccharide degradation</keyword>